<dbReference type="InterPro" id="IPR002850">
    <property type="entry name" value="PIN_toxin-like"/>
</dbReference>
<reference evidence="2" key="1">
    <citation type="submission" date="2020-09" db="EMBL/GenBank/DDBJ databases">
        <title>Pelobacter alkaliphilus sp. nov., a novel anaerobic arsenate-reducing bacterium from terrestrial mud volcano.</title>
        <authorList>
            <person name="Khomyakova M.A."/>
            <person name="Merkel A.Y."/>
            <person name="Slobodkin A.I."/>
        </authorList>
    </citation>
    <scope>NUCLEOTIDE SEQUENCE</scope>
    <source>
        <strain evidence="2">M08fum</strain>
    </source>
</reference>
<name>A0A8J6UG94_9BACT</name>
<dbReference type="InterPro" id="IPR002716">
    <property type="entry name" value="PIN_dom"/>
</dbReference>
<evidence type="ECO:0000313" key="3">
    <source>
        <dbReference type="Proteomes" id="UP000632828"/>
    </source>
</evidence>
<organism evidence="2 3">
    <name type="scientific">Pelovirga terrestris</name>
    <dbReference type="NCBI Taxonomy" id="2771352"/>
    <lineage>
        <taxon>Bacteria</taxon>
        <taxon>Pseudomonadati</taxon>
        <taxon>Thermodesulfobacteriota</taxon>
        <taxon>Desulfuromonadia</taxon>
        <taxon>Geobacterales</taxon>
        <taxon>Geobacteraceae</taxon>
        <taxon>Pelovirga</taxon>
    </lineage>
</organism>
<dbReference type="SUPFAM" id="SSF88723">
    <property type="entry name" value="PIN domain-like"/>
    <property type="match status" value="1"/>
</dbReference>
<dbReference type="NCBIfam" id="TIGR00305">
    <property type="entry name" value="putative toxin-antitoxin system toxin component, PIN family"/>
    <property type="match status" value="1"/>
</dbReference>
<dbReference type="Pfam" id="PF13470">
    <property type="entry name" value="PIN_3"/>
    <property type="match status" value="1"/>
</dbReference>
<gene>
    <name evidence="2" type="ORF">ICT70_01360</name>
</gene>
<dbReference type="PANTHER" id="PTHR34610:SF4">
    <property type="entry name" value="SLL8027 PROTEIN"/>
    <property type="match status" value="1"/>
</dbReference>
<evidence type="ECO:0000259" key="1">
    <source>
        <dbReference type="SMART" id="SM00670"/>
    </source>
</evidence>
<proteinExistence type="predicted"/>
<dbReference type="AlphaFoldDB" id="A0A8J6UG94"/>
<dbReference type="RefSeq" id="WP_191153582.1">
    <property type="nucleotide sequence ID" value="NZ_JACWUN010000001.1"/>
</dbReference>
<feature type="domain" description="PIN" evidence="1">
    <location>
        <begin position="3"/>
        <end position="116"/>
    </location>
</feature>
<dbReference type="PANTHER" id="PTHR34610">
    <property type="entry name" value="SSL7007 PROTEIN"/>
    <property type="match status" value="1"/>
</dbReference>
<comment type="caution">
    <text evidence="2">The sequence shown here is derived from an EMBL/GenBank/DDBJ whole genome shotgun (WGS) entry which is preliminary data.</text>
</comment>
<keyword evidence="3" id="KW-1185">Reference proteome</keyword>
<sequence length="140" mass="15395">MSLRVVFDTNVVVSALLFAHGRSAWIRQLWAELHPLVSRDTVAELMRVLSYPKFQLEPVDIEGLLGEYLPLTTVVKVPASGVAVPICSDPDDQMFIDLAYAGHADILVSGDQDLLAMVDLCPFKVLPPGQLRLYVCESGE</sequence>
<protein>
    <submittedName>
        <fullName evidence="2">Putative toxin-antitoxin system toxin component, PIN family</fullName>
    </submittedName>
</protein>
<dbReference type="InterPro" id="IPR029060">
    <property type="entry name" value="PIN-like_dom_sf"/>
</dbReference>
<dbReference type="EMBL" id="JACWUN010000001">
    <property type="protein sequence ID" value="MBD1399313.1"/>
    <property type="molecule type" value="Genomic_DNA"/>
</dbReference>
<accession>A0A8J6UG94</accession>
<dbReference type="SMART" id="SM00670">
    <property type="entry name" value="PINc"/>
    <property type="match status" value="1"/>
</dbReference>
<evidence type="ECO:0000313" key="2">
    <source>
        <dbReference type="EMBL" id="MBD1399313.1"/>
    </source>
</evidence>
<dbReference type="Proteomes" id="UP000632828">
    <property type="component" value="Unassembled WGS sequence"/>
</dbReference>